<keyword evidence="2" id="KW-0378">Hydrolase</keyword>
<dbReference type="GO" id="GO:0004386">
    <property type="term" value="F:helicase activity"/>
    <property type="evidence" value="ECO:0007669"/>
    <property type="project" value="UniProtKB-KW"/>
</dbReference>
<dbReference type="GO" id="GO:0016787">
    <property type="term" value="F:hydrolase activity"/>
    <property type="evidence" value="ECO:0007669"/>
    <property type="project" value="UniProtKB-KW"/>
</dbReference>
<gene>
    <name evidence="7" type="ORF">PYE51_01525</name>
</gene>
<evidence type="ECO:0000256" key="2">
    <source>
        <dbReference type="ARBA" id="ARBA00022801"/>
    </source>
</evidence>
<dbReference type="InterPro" id="IPR014001">
    <property type="entry name" value="Helicase_ATP-bd"/>
</dbReference>
<dbReference type="Gene3D" id="3.40.50.300">
    <property type="entry name" value="P-loop containing nucleotide triphosphate hydrolases"/>
    <property type="match status" value="2"/>
</dbReference>
<dbReference type="AlphaFoldDB" id="A0AAX3U444"/>
<reference evidence="7" key="1">
    <citation type="submission" date="2022-02" db="EMBL/GenBank/DDBJ databases">
        <title>Emergence and expansion in Europe of a Vibrio aestuarianus clonal complex pathogenic for oysters.</title>
        <authorList>
            <person name="Mesnil A."/>
            <person name="Travers M.-A."/>
        </authorList>
    </citation>
    <scope>NUCLEOTIDE SEQUENCE</scope>
    <source>
        <strain evidence="7">U29</strain>
    </source>
</reference>
<dbReference type="SMART" id="SM00490">
    <property type="entry name" value="HELICc"/>
    <property type="match status" value="1"/>
</dbReference>
<keyword evidence="1" id="KW-0547">Nucleotide-binding</keyword>
<keyword evidence="4" id="KW-0067">ATP-binding</keyword>
<evidence type="ECO:0000256" key="4">
    <source>
        <dbReference type="ARBA" id="ARBA00022840"/>
    </source>
</evidence>
<dbReference type="RefSeq" id="WP_301065133.1">
    <property type="nucleotide sequence ID" value="NZ_CP118709.1"/>
</dbReference>
<dbReference type="SMART" id="SM00487">
    <property type="entry name" value="DEXDc"/>
    <property type="match status" value="1"/>
</dbReference>
<dbReference type="InterPro" id="IPR027417">
    <property type="entry name" value="P-loop_NTPase"/>
</dbReference>
<dbReference type="PROSITE" id="PS51192">
    <property type="entry name" value="HELICASE_ATP_BIND_1"/>
    <property type="match status" value="1"/>
</dbReference>
<feature type="domain" description="Helicase C-terminal" evidence="6">
    <location>
        <begin position="355"/>
        <end position="531"/>
    </location>
</feature>
<evidence type="ECO:0000256" key="3">
    <source>
        <dbReference type="ARBA" id="ARBA00022806"/>
    </source>
</evidence>
<dbReference type="EMBL" id="CP118709">
    <property type="protein sequence ID" value="WGK81961.1"/>
    <property type="molecule type" value="Genomic_DNA"/>
</dbReference>
<evidence type="ECO:0000313" key="8">
    <source>
        <dbReference type="Proteomes" id="UP001239257"/>
    </source>
</evidence>
<feature type="domain" description="Helicase ATP-binding" evidence="5">
    <location>
        <begin position="146"/>
        <end position="313"/>
    </location>
</feature>
<proteinExistence type="predicted"/>
<protein>
    <submittedName>
        <fullName evidence="7">DEAD/DEAH box helicase</fullName>
    </submittedName>
</protein>
<name>A0AAX3U444_9VIBR</name>
<dbReference type="GO" id="GO:0005524">
    <property type="term" value="F:ATP binding"/>
    <property type="evidence" value="ECO:0007669"/>
    <property type="project" value="UniProtKB-KW"/>
</dbReference>
<keyword evidence="3 7" id="KW-0347">Helicase</keyword>
<organism evidence="7 8">
    <name type="scientific">Vibrio aestuarianus</name>
    <dbReference type="NCBI Taxonomy" id="28171"/>
    <lineage>
        <taxon>Bacteria</taxon>
        <taxon>Pseudomonadati</taxon>
        <taxon>Pseudomonadota</taxon>
        <taxon>Gammaproteobacteria</taxon>
        <taxon>Vibrionales</taxon>
        <taxon>Vibrionaceae</taxon>
        <taxon>Vibrio</taxon>
    </lineage>
</organism>
<dbReference type="Pfam" id="PF00271">
    <property type="entry name" value="Helicase_C"/>
    <property type="match status" value="1"/>
</dbReference>
<dbReference type="InterPro" id="IPR001650">
    <property type="entry name" value="Helicase_C-like"/>
</dbReference>
<dbReference type="PANTHER" id="PTHR47961:SF6">
    <property type="entry name" value="DNA-DIRECTED DNA POLYMERASE"/>
    <property type="match status" value="1"/>
</dbReference>
<evidence type="ECO:0000313" key="7">
    <source>
        <dbReference type="EMBL" id="WGK81961.1"/>
    </source>
</evidence>
<evidence type="ECO:0000259" key="5">
    <source>
        <dbReference type="PROSITE" id="PS51192"/>
    </source>
</evidence>
<evidence type="ECO:0000256" key="1">
    <source>
        <dbReference type="ARBA" id="ARBA00022741"/>
    </source>
</evidence>
<dbReference type="SUPFAM" id="SSF52540">
    <property type="entry name" value="P-loop containing nucleoside triphosphate hydrolases"/>
    <property type="match status" value="1"/>
</dbReference>
<sequence>MSFFESLSEECLQDEYFIYLLHKAELINAKNFFSVNSESLEDKEYIDLLRFADILSRSKKPEALNKAYKVISVLVDNYKDDELFLTFSKSILIKMGNFPAIKYLEDNYSIDCGLPIEQILAKTVKEDFQRIPNSDLVFTDSQYEIFEKLKNSNHFSFSGPTSLGKSFVINAFIRFLISEHKGKDNLVILVPTRALINQTVNQLKNEFSDVRNYKVLAYPKVPLSFKMESSKFIFVFTPERLLAYLANQDNPKIDYLFVDEAHKIISKKDSRSPLYYHAILQAEKKSVKLYFSSPNIPNPEIFLSIFDKSTDEKINVKNSPVSQNKYYMDFLDEKCVYFSESKGDVEIPIDFAGRNFFNFLIGLSNTDKSIVYCNSKRDTIDLALEFSKELPIKRSKSIDELISIIRENVHEDYYLIDCLKKGVGFHFGNLPQDIRERVEELFSRRDGIDYLFCTSTLLEGVNLPAKNIFILSNSIGLSKFTDVDFWNLAGRAGRMTKELSGNIICTRIVSNRWKNHNKELEVARTKVIKPIDSVIFSGQGNFYRNIECSIKGKPFTKKSPTNDEINIWNHYANIAQVHEMLGYDSTLKSNFIKRVSTAKEVLINSSMVNKVPHKILSFSSMIKPKYQNDILSNVDDSQLISLNNDISYESCLGALNTLYTLYHWDIEESGGRTPMCRTKDVLKYYAVILSSWMSSTPLNLMVKNSLDHYDKKGEIWDVDSRECIPFNRSNKRHINIVINELISDIDNVLRFKLKNYFDNYYLLISERRGTNDREVNWADFLEYGTSDYKMIELQNIGFSRHLASFLLNHCAEHLRFEGNDLVSLNSAAISLSLIDNPNENKEFRETLSLDV</sequence>
<dbReference type="InterPro" id="IPR050474">
    <property type="entry name" value="Hel308_SKI2-like"/>
</dbReference>
<evidence type="ECO:0000259" key="6">
    <source>
        <dbReference type="PROSITE" id="PS51194"/>
    </source>
</evidence>
<dbReference type="PANTHER" id="PTHR47961">
    <property type="entry name" value="DNA POLYMERASE THETA, PUTATIVE (AFU_ORTHOLOGUE AFUA_1G05260)-RELATED"/>
    <property type="match status" value="1"/>
</dbReference>
<dbReference type="Proteomes" id="UP001239257">
    <property type="component" value="Chromosome 1"/>
</dbReference>
<dbReference type="Pfam" id="PF00270">
    <property type="entry name" value="DEAD"/>
    <property type="match status" value="1"/>
</dbReference>
<dbReference type="PROSITE" id="PS51194">
    <property type="entry name" value="HELICASE_CTER"/>
    <property type="match status" value="1"/>
</dbReference>
<dbReference type="GO" id="GO:0003676">
    <property type="term" value="F:nucleic acid binding"/>
    <property type="evidence" value="ECO:0007669"/>
    <property type="project" value="InterPro"/>
</dbReference>
<accession>A0AAX3U444</accession>
<dbReference type="InterPro" id="IPR011545">
    <property type="entry name" value="DEAD/DEAH_box_helicase_dom"/>
</dbReference>